<dbReference type="PANTHER" id="PTHR32234">
    <property type="entry name" value="THIOL:DISULFIDE INTERCHANGE PROTEIN DSBD"/>
    <property type="match status" value="1"/>
</dbReference>
<gene>
    <name evidence="8" type="ORF">DI598_09625</name>
</gene>
<dbReference type="GO" id="GO:0016020">
    <property type="term" value="C:membrane"/>
    <property type="evidence" value="ECO:0007669"/>
    <property type="project" value="UniProtKB-SubCell"/>
</dbReference>
<feature type="transmembrane region" description="Helical" evidence="6">
    <location>
        <begin position="364"/>
        <end position="381"/>
    </location>
</feature>
<dbReference type="EMBL" id="QFOI01000152">
    <property type="protein sequence ID" value="PZP48692.1"/>
    <property type="molecule type" value="Genomic_DNA"/>
</dbReference>
<dbReference type="GO" id="GO:0015035">
    <property type="term" value="F:protein-disulfide reductase activity"/>
    <property type="evidence" value="ECO:0007669"/>
    <property type="project" value="TreeGrafter"/>
</dbReference>
<evidence type="ECO:0000256" key="5">
    <source>
        <dbReference type="ARBA" id="ARBA00023136"/>
    </source>
</evidence>
<comment type="subcellular location">
    <subcellularLocation>
        <location evidence="1">Membrane</location>
        <topology evidence="1">Multi-pass membrane protein</topology>
    </subcellularLocation>
</comment>
<keyword evidence="3" id="KW-0201">Cytochrome c-type biogenesis</keyword>
<dbReference type="Gene3D" id="3.40.30.10">
    <property type="entry name" value="Glutaredoxin"/>
    <property type="match status" value="1"/>
</dbReference>
<feature type="transmembrane region" description="Helical" evidence="6">
    <location>
        <begin position="172"/>
        <end position="196"/>
    </location>
</feature>
<evidence type="ECO:0000259" key="7">
    <source>
        <dbReference type="Pfam" id="PF02683"/>
    </source>
</evidence>
<feature type="transmembrane region" description="Helical" evidence="6">
    <location>
        <begin position="401"/>
        <end position="418"/>
    </location>
</feature>
<feature type="transmembrane region" description="Helical" evidence="6">
    <location>
        <begin position="332"/>
        <end position="352"/>
    </location>
</feature>
<comment type="caution">
    <text evidence="8">The sequence shown here is derived from an EMBL/GenBank/DDBJ whole genome shotgun (WGS) entry which is preliminary data.</text>
</comment>
<dbReference type="GO" id="GO:0045454">
    <property type="term" value="P:cell redox homeostasis"/>
    <property type="evidence" value="ECO:0007669"/>
    <property type="project" value="TreeGrafter"/>
</dbReference>
<dbReference type="SUPFAM" id="SSF52833">
    <property type="entry name" value="Thioredoxin-like"/>
    <property type="match status" value="1"/>
</dbReference>
<feature type="domain" description="Cytochrome C biogenesis protein transmembrane" evidence="7">
    <location>
        <begin position="175"/>
        <end position="387"/>
    </location>
</feature>
<feature type="transmembrane region" description="Helical" evidence="6">
    <location>
        <begin position="251"/>
        <end position="272"/>
    </location>
</feature>
<organism evidence="8 9">
    <name type="scientific">Pseudopedobacter saltans</name>
    <dbReference type="NCBI Taxonomy" id="151895"/>
    <lineage>
        <taxon>Bacteria</taxon>
        <taxon>Pseudomonadati</taxon>
        <taxon>Bacteroidota</taxon>
        <taxon>Sphingobacteriia</taxon>
        <taxon>Sphingobacteriales</taxon>
        <taxon>Sphingobacteriaceae</taxon>
        <taxon>Pseudopedobacter</taxon>
    </lineage>
</organism>
<dbReference type="InterPro" id="IPR036249">
    <property type="entry name" value="Thioredoxin-like_sf"/>
</dbReference>
<evidence type="ECO:0000313" key="9">
    <source>
        <dbReference type="Proteomes" id="UP000249645"/>
    </source>
</evidence>
<dbReference type="Pfam" id="PF02683">
    <property type="entry name" value="DsbD_TM"/>
    <property type="match status" value="1"/>
</dbReference>
<proteinExistence type="predicted"/>
<keyword evidence="2 6" id="KW-0812">Transmembrane</keyword>
<protein>
    <recommendedName>
        <fullName evidence="7">Cytochrome C biogenesis protein transmembrane domain-containing protein</fullName>
    </recommendedName>
</protein>
<evidence type="ECO:0000256" key="4">
    <source>
        <dbReference type="ARBA" id="ARBA00022989"/>
    </source>
</evidence>
<evidence type="ECO:0000256" key="1">
    <source>
        <dbReference type="ARBA" id="ARBA00004141"/>
    </source>
</evidence>
<feature type="transmembrane region" description="Helical" evidence="6">
    <location>
        <begin position="293"/>
        <end position="320"/>
    </location>
</feature>
<reference evidence="8 9" key="1">
    <citation type="submission" date="2017-11" db="EMBL/GenBank/DDBJ databases">
        <title>Infants hospitalized years apart are colonized by the same room-sourced microbial strains.</title>
        <authorList>
            <person name="Brooks B."/>
            <person name="Olm M.R."/>
            <person name="Firek B.A."/>
            <person name="Baker R."/>
            <person name="Thomas B.C."/>
            <person name="Morowitz M.J."/>
            <person name="Banfield J.F."/>
        </authorList>
    </citation>
    <scope>NUCLEOTIDE SEQUENCE [LARGE SCALE GENOMIC DNA]</scope>
    <source>
        <strain evidence="8">S2_009_000_R2_76</strain>
    </source>
</reference>
<evidence type="ECO:0000256" key="2">
    <source>
        <dbReference type="ARBA" id="ARBA00022692"/>
    </source>
</evidence>
<dbReference type="PANTHER" id="PTHR32234:SF0">
    <property type="entry name" value="THIOL:DISULFIDE INTERCHANGE PROTEIN DSBD"/>
    <property type="match status" value="1"/>
</dbReference>
<dbReference type="InterPro" id="IPR003834">
    <property type="entry name" value="Cyt_c_assmbl_TM_dom"/>
</dbReference>
<accession>A0A2W5GZ37</accession>
<dbReference type="AlphaFoldDB" id="A0A2W5GZ37"/>
<dbReference type="Proteomes" id="UP000249645">
    <property type="component" value="Unassembled WGS sequence"/>
</dbReference>
<evidence type="ECO:0000256" key="6">
    <source>
        <dbReference type="SAM" id="Phobius"/>
    </source>
</evidence>
<keyword evidence="4 6" id="KW-1133">Transmembrane helix</keyword>
<evidence type="ECO:0000256" key="3">
    <source>
        <dbReference type="ARBA" id="ARBA00022748"/>
    </source>
</evidence>
<name>A0A2W5GZ37_9SPHI</name>
<feature type="transmembrane region" description="Helical" evidence="6">
    <location>
        <begin position="438"/>
        <end position="457"/>
    </location>
</feature>
<dbReference type="GO" id="GO:0017004">
    <property type="term" value="P:cytochrome complex assembly"/>
    <property type="evidence" value="ECO:0007669"/>
    <property type="project" value="UniProtKB-KW"/>
</dbReference>
<evidence type="ECO:0000313" key="8">
    <source>
        <dbReference type="EMBL" id="PZP48692.1"/>
    </source>
</evidence>
<keyword evidence="5 6" id="KW-0472">Membrane</keyword>
<feature type="transmembrane region" description="Helical" evidence="6">
    <location>
        <begin position="217"/>
        <end position="239"/>
    </location>
</feature>
<dbReference type="Pfam" id="PF13899">
    <property type="entry name" value="Thioredoxin_7"/>
    <property type="match status" value="1"/>
</dbReference>
<sequence length="656" mass="72831">MKRNIFLIVLYFLLFSFFAKNSFGQVKVNFQATKLNDSVVDLVANIKIEKGMKLFSTQKSNPDDAFISSFVFDTSSIKKQGIVKENGKILSERDSNAGSVVRFYIDSLTISQQLTITSKNTERVKGNFNWLGKIGEEYPSGDTAFSVAINKGVTSAVVDGQNVTKDTNNESILHIFGICFLAGLIMVFTPCVFPLIPVTVSFFLKKSATRTAGIRNALWYSLSIILIYTIPTFIITFIFGESAMYSIATSVYANILFFAVFILFAISFFGAFELALPNKWANKADEKAGKGGLIGIFFMALTLVIVSFSCTGPIVGTLLAQVSGTSAKLAPVVGMLGLSAGLAIPFSLFAFFPSMLRTLPKSGGWLNSVKVVFGFVELALAMKFLSNVDLIFGWHLLDREVFLVIWIVLSMLTGFYLLGKIKFSHDSDLKYVSIPRLFFAIAAFCFGVYLFPGLWGAPLKTMSGLLPPTNTQDFNLNELQYKIGQVKVVDSNNITSKALPPKLYTDKLHDAPFGLTTYYDLGEGIAAAKILNKPIMLDFTGHSCTNCRKMENEVWSNPEVLERLKSNFVIVSLYVDENSDLPNDQVYTNSKGEQVTTLSQKVMEYETSKFGVLSQPLYMFIDSNERVLSDVKYGYDPNIQKFVNHLDEVKSKFLNK</sequence>